<dbReference type="RefSeq" id="WP_332882210.1">
    <property type="nucleotide sequence ID" value="NZ_PNYB01000006.1"/>
</dbReference>
<name>A0A2N7W8V6_9BURK</name>
<keyword evidence="6" id="KW-0411">Iron-sulfur</keyword>
<evidence type="ECO:0000256" key="1">
    <source>
        <dbReference type="ARBA" id="ARBA00001942"/>
    </source>
</evidence>
<dbReference type="EMBL" id="PNYB01000006">
    <property type="protein sequence ID" value="PMS25822.1"/>
    <property type="molecule type" value="Genomic_DNA"/>
</dbReference>
<keyword evidence="9" id="KW-1185">Reference proteome</keyword>
<dbReference type="InterPro" id="IPR037920">
    <property type="entry name" value="YoaE_C"/>
</dbReference>
<dbReference type="InterPro" id="IPR009010">
    <property type="entry name" value="Asp_de-COase-like_dom_sf"/>
</dbReference>
<dbReference type="PANTHER" id="PTHR43742">
    <property type="entry name" value="TRIMETHYLAMINE-N-OXIDE REDUCTASE"/>
    <property type="match status" value="1"/>
</dbReference>
<evidence type="ECO:0000256" key="4">
    <source>
        <dbReference type="ARBA" id="ARBA00023002"/>
    </source>
</evidence>
<dbReference type="PANTHER" id="PTHR43742:SF6">
    <property type="entry name" value="OXIDOREDUCTASE YYAE-RELATED"/>
    <property type="match status" value="1"/>
</dbReference>
<evidence type="ECO:0000259" key="7">
    <source>
        <dbReference type="Pfam" id="PF01568"/>
    </source>
</evidence>
<dbReference type="AlphaFoldDB" id="A0A2N7W8V6"/>
<dbReference type="PROSITE" id="PS00932">
    <property type="entry name" value="MOLYBDOPTERIN_PROK_3"/>
    <property type="match status" value="1"/>
</dbReference>
<organism evidence="8 9">
    <name type="scientific">Trinickia soli</name>
    <dbReference type="NCBI Taxonomy" id="380675"/>
    <lineage>
        <taxon>Bacteria</taxon>
        <taxon>Pseudomonadati</taxon>
        <taxon>Pseudomonadota</taxon>
        <taxon>Betaproteobacteria</taxon>
        <taxon>Burkholderiales</taxon>
        <taxon>Burkholderiaceae</taxon>
        <taxon>Trinickia</taxon>
    </lineage>
</organism>
<dbReference type="Proteomes" id="UP000235347">
    <property type="component" value="Unassembled WGS sequence"/>
</dbReference>
<dbReference type="InterPro" id="IPR050612">
    <property type="entry name" value="Prok_Mopterin_Oxidored"/>
</dbReference>
<evidence type="ECO:0000256" key="2">
    <source>
        <dbReference type="ARBA" id="ARBA00022505"/>
    </source>
</evidence>
<reference evidence="8 9" key="1">
    <citation type="submission" date="2018-01" db="EMBL/GenBank/DDBJ databases">
        <title>Whole genome analyses suggest that Burkholderia sensu lato contains two further novel genera in the rhizoxinica-symbiotica group Mycetohabitans gen. nov., and Trinickia gen. nov.: implications for the evolution of diazotrophy and nodulation in the Burkholderiaceae.</title>
        <authorList>
            <person name="Estrada-de los Santos P."/>
            <person name="Palmer M."/>
            <person name="Chavez-Ramirez B."/>
            <person name="Beukes C."/>
            <person name="Steenkamp E.T."/>
            <person name="Hirsch A.M."/>
            <person name="Manyaka P."/>
            <person name="Maluk M."/>
            <person name="Lafos M."/>
            <person name="Crook M."/>
            <person name="Gross E."/>
            <person name="Simon M.F."/>
            <person name="Bueno dos Reis Junior F."/>
            <person name="Poole P.S."/>
            <person name="Venter S.N."/>
            <person name="James E.K."/>
        </authorList>
    </citation>
    <scope>NUCLEOTIDE SEQUENCE [LARGE SCALE GENOMIC DNA]</scope>
    <source>
        <strain evidence="8 9">GP25-8</strain>
    </source>
</reference>
<comment type="caution">
    <text evidence="8">The sequence shown here is derived from an EMBL/GenBank/DDBJ whole genome shotgun (WGS) entry which is preliminary data.</text>
</comment>
<dbReference type="GO" id="GO:0051536">
    <property type="term" value="F:iron-sulfur cluster binding"/>
    <property type="evidence" value="ECO:0007669"/>
    <property type="project" value="UniProtKB-KW"/>
</dbReference>
<feature type="non-terminal residue" evidence="8">
    <location>
        <position position="1"/>
    </location>
</feature>
<evidence type="ECO:0000256" key="3">
    <source>
        <dbReference type="ARBA" id="ARBA00022723"/>
    </source>
</evidence>
<proteinExistence type="predicted"/>
<dbReference type="CDD" id="cd02786">
    <property type="entry name" value="MopB_CT_3"/>
    <property type="match status" value="1"/>
</dbReference>
<sequence>FLNSTFVNIDSLRDSEREPHLDIHPTDAVARGISDGEMVRIRNDRGAFVARARVTDRAREGLVVGLSIWWKKLAPDGCNANQVTSQALTDLGGSATFYDCLVEVEPASV</sequence>
<dbReference type="Gene3D" id="2.40.40.20">
    <property type="match status" value="1"/>
</dbReference>
<feature type="domain" description="Molybdopterin dinucleotide-binding" evidence="7">
    <location>
        <begin position="2"/>
        <end position="100"/>
    </location>
</feature>
<dbReference type="SUPFAM" id="SSF50692">
    <property type="entry name" value="ADC-like"/>
    <property type="match status" value="1"/>
</dbReference>
<protein>
    <submittedName>
        <fullName evidence="8">Molybdopterin oxidoreductase</fullName>
    </submittedName>
</protein>
<dbReference type="GO" id="GO:0016491">
    <property type="term" value="F:oxidoreductase activity"/>
    <property type="evidence" value="ECO:0007669"/>
    <property type="project" value="UniProtKB-KW"/>
</dbReference>
<dbReference type="GO" id="GO:0046872">
    <property type="term" value="F:metal ion binding"/>
    <property type="evidence" value="ECO:0007669"/>
    <property type="project" value="UniProtKB-KW"/>
</dbReference>
<evidence type="ECO:0000313" key="8">
    <source>
        <dbReference type="EMBL" id="PMS25822.1"/>
    </source>
</evidence>
<evidence type="ECO:0000313" key="9">
    <source>
        <dbReference type="Proteomes" id="UP000235347"/>
    </source>
</evidence>
<comment type="cofactor">
    <cofactor evidence="1">
        <name>Mo-bis(molybdopterin guanine dinucleotide)</name>
        <dbReference type="ChEBI" id="CHEBI:60539"/>
    </cofactor>
</comment>
<accession>A0A2N7W8V6</accession>
<keyword evidence="5" id="KW-0408">Iron</keyword>
<gene>
    <name evidence="8" type="ORF">C0Z19_09745</name>
</gene>
<dbReference type="InterPro" id="IPR006655">
    <property type="entry name" value="Mopterin_OxRdtase_prok_CS"/>
</dbReference>
<dbReference type="Pfam" id="PF01568">
    <property type="entry name" value="Molydop_binding"/>
    <property type="match status" value="1"/>
</dbReference>
<keyword evidence="3" id="KW-0479">Metal-binding</keyword>
<dbReference type="GO" id="GO:0043546">
    <property type="term" value="F:molybdopterin cofactor binding"/>
    <property type="evidence" value="ECO:0007669"/>
    <property type="project" value="InterPro"/>
</dbReference>
<keyword evidence="4" id="KW-0560">Oxidoreductase</keyword>
<keyword evidence="2" id="KW-0500">Molybdenum</keyword>
<evidence type="ECO:0000256" key="6">
    <source>
        <dbReference type="ARBA" id="ARBA00023014"/>
    </source>
</evidence>
<evidence type="ECO:0000256" key="5">
    <source>
        <dbReference type="ARBA" id="ARBA00023004"/>
    </source>
</evidence>
<dbReference type="InterPro" id="IPR006657">
    <property type="entry name" value="MoPterin_dinucl-bd_dom"/>
</dbReference>